<dbReference type="EMBL" id="JAUTFT010000002">
    <property type="protein sequence ID" value="MDW8634566.1"/>
    <property type="molecule type" value="Genomic_DNA"/>
</dbReference>
<comment type="caution">
    <text evidence="1">The sequence shown here is derived from an EMBL/GenBank/DDBJ whole genome shotgun (WGS) entry which is preliminary data.</text>
</comment>
<protein>
    <submittedName>
        <fullName evidence="1">Uncharacterized protein</fullName>
    </submittedName>
</protein>
<evidence type="ECO:0000313" key="2">
    <source>
        <dbReference type="Proteomes" id="UP001272448"/>
    </source>
</evidence>
<dbReference type="AlphaFoldDB" id="A0AAP6A545"/>
<sequence length="310" mass="34854">MALANADEWAGEGRGVTKIEVYAMSELSKVTIRISGKAMDESKGYELKYLLKSLDSFSKLSEKTYLHMISEDRLKKSESGNFALYIDNFQHGSFLADLVIVMNSYALPLLEHGQTIWGAITTVYDFIKTISSAKEEGKSVSIENVGDGSIAVAVSDSSSVGDITINNYLYPEYVRELSPKLAPSFSKLVHSIDENIDEISFNSSDGRGFKVSEKDIKIFDKKEFLSSEEIQISGTITVLNTHDNTGKIQIESNEIPLGEYKFDVQKQIRYPEYLSSAMRKKLRYRCYPKINFDPSTLKEKVIGVRIIEKL</sequence>
<dbReference type="Proteomes" id="UP001272448">
    <property type="component" value="Unassembled WGS sequence"/>
</dbReference>
<name>A0AAP6A545_STRSU</name>
<gene>
    <name evidence="1" type="ORF">Q7V77_02340</name>
</gene>
<proteinExistence type="predicted"/>
<reference evidence="1" key="1">
    <citation type="submission" date="2023-07" db="EMBL/GenBank/DDBJ databases">
        <title>Characterization of virulence traits, antimicrobial resistance genes carried by mobile genetic elements and competence in Streptococcus suis strains isolated in France.</title>
        <authorList>
            <person name="Dechene-Tempier M."/>
            <person name="Marois-Crehan C."/>
            <person name="De Boisseson C."/>
            <person name="Lucas P."/>
            <person name="Bougeard S."/>
            <person name="Libante V."/>
            <person name="Payot S."/>
        </authorList>
    </citation>
    <scope>NUCLEOTIDE SEQUENCE</scope>
    <source>
        <strain evidence="1">1532</strain>
    </source>
</reference>
<organism evidence="1 2">
    <name type="scientific">Streptococcus suis</name>
    <dbReference type="NCBI Taxonomy" id="1307"/>
    <lineage>
        <taxon>Bacteria</taxon>
        <taxon>Bacillati</taxon>
        <taxon>Bacillota</taxon>
        <taxon>Bacilli</taxon>
        <taxon>Lactobacillales</taxon>
        <taxon>Streptococcaceae</taxon>
        <taxon>Streptococcus</taxon>
    </lineage>
</organism>
<accession>A0AAP6A545</accession>
<dbReference type="RefSeq" id="WP_014635943.1">
    <property type="nucleotide sequence ID" value="NZ_BCBY01000009.1"/>
</dbReference>
<dbReference type="GeneID" id="8153751"/>
<evidence type="ECO:0000313" key="1">
    <source>
        <dbReference type="EMBL" id="MDW8634566.1"/>
    </source>
</evidence>